<gene>
    <name evidence="2" type="primary">52</name>
    <name evidence="2" type="ORF">PBI_MERCURIO_52</name>
</gene>
<evidence type="ECO:0000313" key="2">
    <source>
        <dbReference type="EMBL" id="QFG06054.1"/>
    </source>
</evidence>
<sequence length="226" mass="24816">MAGERENVAIFNPLTLPLPVWHPDGPDGTVDGYVIPFVFVEQRLAGPVENRRAQFRVYPTEFGWRAALRNCQDHAETAEQARAFAAGWLRAAELLEAEALRAAKLEAERRAADDDVVDCEVVEDDDEDQGDAPAPADGPKSSTVLRADQLVIVTGGDHWHVGRRGRIVESQISENEPITYDVLLEPDQARMRGFETIRFEAGVLRRIVDGCPACSAGTCTLHGGEL</sequence>
<dbReference type="Proteomes" id="UP000326063">
    <property type="component" value="Segment"/>
</dbReference>
<dbReference type="EMBL" id="MN234219">
    <property type="protein sequence ID" value="QFG06054.1"/>
    <property type="molecule type" value="Genomic_DNA"/>
</dbReference>
<proteinExistence type="predicted"/>
<organism evidence="2 3">
    <name type="scientific">Mycobacterium phage Mercurio</name>
    <dbReference type="NCBI Taxonomy" id="2575612"/>
    <lineage>
        <taxon>Viruses</taxon>
        <taxon>Duplodnaviria</taxon>
        <taxon>Heunggongvirae</taxon>
        <taxon>Uroviricota</taxon>
        <taxon>Caudoviricetes</taxon>
        <taxon>Gclasvirinae</taxon>
        <taxon>Jolieduovirus</taxon>
        <taxon>Jolieduovirus mercurio</taxon>
    </lineage>
</organism>
<feature type="region of interest" description="Disordered" evidence="1">
    <location>
        <begin position="121"/>
        <end position="141"/>
    </location>
</feature>
<protein>
    <submittedName>
        <fullName evidence="2">Uncharacterized protein</fullName>
    </submittedName>
</protein>
<keyword evidence="3" id="KW-1185">Reference proteome</keyword>
<name>A0A5J6T6G0_9CAUD</name>
<dbReference type="RefSeq" id="YP_010051658.1">
    <property type="nucleotide sequence ID" value="NC_054445.1"/>
</dbReference>
<feature type="compositionally biased region" description="Acidic residues" evidence="1">
    <location>
        <begin position="121"/>
        <end position="130"/>
    </location>
</feature>
<evidence type="ECO:0000313" key="3">
    <source>
        <dbReference type="Proteomes" id="UP000326063"/>
    </source>
</evidence>
<evidence type="ECO:0000256" key="1">
    <source>
        <dbReference type="SAM" id="MobiDB-lite"/>
    </source>
</evidence>
<dbReference type="GeneID" id="63926149"/>
<dbReference type="KEGG" id="vg:63926149"/>
<reference evidence="2 3" key="1">
    <citation type="submission" date="2019-07" db="EMBL/GenBank/DDBJ databases">
        <authorList>
            <person name="Divens A.M."/>
            <person name="Garlena R.A."/>
            <person name="Russell D.A."/>
            <person name="Pope W.H."/>
            <person name="Jacobs-Sera D."/>
            <person name="Hatfull G.F."/>
        </authorList>
    </citation>
    <scope>NUCLEOTIDE SEQUENCE [LARGE SCALE GENOMIC DNA]</scope>
</reference>
<accession>A0A5J6T6G0</accession>